<dbReference type="SUPFAM" id="SSF49265">
    <property type="entry name" value="Fibronectin type III"/>
    <property type="match status" value="1"/>
</dbReference>
<keyword evidence="1" id="KW-0732">Signal</keyword>
<dbReference type="InterPro" id="IPR013783">
    <property type="entry name" value="Ig-like_fold"/>
</dbReference>
<gene>
    <name evidence="2" type="ORF">CH371_11780</name>
</gene>
<evidence type="ECO:0000256" key="1">
    <source>
        <dbReference type="SAM" id="SignalP"/>
    </source>
</evidence>
<name>A0A2M9ZAY0_9LEPT</name>
<organism evidence="2 3">
    <name type="scientific">Leptospira wolffii</name>
    <dbReference type="NCBI Taxonomy" id="409998"/>
    <lineage>
        <taxon>Bacteria</taxon>
        <taxon>Pseudomonadati</taxon>
        <taxon>Spirochaetota</taxon>
        <taxon>Spirochaetia</taxon>
        <taxon>Leptospirales</taxon>
        <taxon>Leptospiraceae</taxon>
        <taxon>Leptospira</taxon>
    </lineage>
</organism>
<reference evidence="2 3" key="1">
    <citation type="submission" date="2017-07" db="EMBL/GenBank/DDBJ databases">
        <title>Leptospira spp. isolated from tropical soils.</title>
        <authorList>
            <person name="Thibeaux R."/>
            <person name="Iraola G."/>
            <person name="Ferres I."/>
            <person name="Bierque E."/>
            <person name="Girault D."/>
            <person name="Soupe-Gilbert M.-E."/>
            <person name="Picardeau M."/>
            <person name="Goarant C."/>
        </authorList>
    </citation>
    <scope>NUCLEOTIDE SEQUENCE [LARGE SCALE GENOMIC DNA]</scope>
    <source>
        <strain evidence="2 3">FH2-C-A2</strain>
    </source>
</reference>
<evidence type="ECO:0008006" key="4">
    <source>
        <dbReference type="Google" id="ProtNLM"/>
    </source>
</evidence>
<dbReference type="Gene3D" id="2.120.10.30">
    <property type="entry name" value="TolB, C-terminal domain"/>
    <property type="match status" value="1"/>
</dbReference>
<dbReference type="Gene3D" id="2.60.40.10">
    <property type="entry name" value="Immunoglobulins"/>
    <property type="match status" value="1"/>
</dbReference>
<sequence length="695" mass="73218">MGSVRVSLFIFFIFLSLANCSSEGGGLSPIVALLGGGGTNPGNSGSSGAPSWVKATDAAYADKVQLEWEPIAGASYRIFRRLSGQADFQQIGTNDDSNFTDATSESGKSYQYSIQSVLDDGISSLSSYDTGWRASSSGCAAKLNPSGIVSSMIARFKGAFNSNLSSVAAFGDFLYVGNGSKINLLNRNRDLVGVWNGVASLSIVVDGTGNAYALNSSSQIYKLRSDCETTLIATLPADSVPTDLAIDSAGNLYVSESNFSTGTDRIFKLNSSGTLLKTWDLPGNQQPKAIYIPPGDTSILIADSSNFDLVQYDINGDQLDFVISKNIQIGTIVDIAMSGVQILVVTHSNTFGADYGPNVTRFHSGITQGAAIFQFNPDGQIANSHRVRGIALDPNTLGILVTDSSNGTVYSCPAPLFLGCGEVAKSSSPIRTVRDGGGNLYVLHSNSISKHNPNGAHLASVALPNFSGTAITGKDMEIDKDTLYVSATSASGVAVLSKIKTDLASSQTGAFQSDVGLGTTNIAVSNGTVYNDVLGYGDTDTFIYIGSILPGGGVKNYPDFTFRKYFLLDTLELETDGLGNLFSFSEGFDEDSSSFTAVAKFDLQTTSWLPLADGPNLPHLQIGTDPVGNLYSVDINAGNTGMDLVQRDSGFAEKKRLSLGVGLNSGTLCIGNSDQEIFFANSDGLHRFSFPVSLF</sequence>
<protein>
    <recommendedName>
        <fullName evidence="4">Fibronectin type-III domain-containing protein</fullName>
    </recommendedName>
</protein>
<proteinExistence type="predicted"/>
<comment type="caution">
    <text evidence="2">The sequence shown here is derived from an EMBL/GenBank/DDBJ whole genome shotgun (WGS) entry which is preliminary data.</text>
</comment>
<dbReference type="CDD" id="cd00063">
    <property type="entry name" value="FN3"/>
    <property type="match status" value="1"/>
</dbReference>
<dbReference type="SUPFAM" id="SSF101898">
    <property type="entry name" value="NHL repeat"/>
    <property type="match status" value="1"/>
</dbReference>
<feature type="chain" id="PRO_5014760992" description="Fibronectin type-III domain-containing protein" evidence="1">
    <location>
        <begin position="19"/>
        <end position="695"/>
    </location>
</feature>
<accession>A0A2M9ZAY0</accession>
<feature type="signal peptide" evidence="1">
    <location>
        <begin position="1"/>
        <end position="18"/>
    </location>
</feature>
<dbReference type="InterPro" id="IPR011042">
    <property type="entry name" value="6-blade_b-propeller_TolB-like"/>
</dbReference>
<evidence type="ECO:0000313" key="2">
    <source>
        <dbReference type="EMBL" id="PJZ65606.1"/>
    </source>
</evidence>
<dbReference type="EMBL" id="NPDT01000004">
    <property type="protein sequence ID" value="PJZ65606.1"/>
    <property type="molecule type" value="Genomic_DNA"/>
</dbReference>
<dbReference type="AlphaFoldDB" id="A0A2M9ZAY0"/>
<dbReference type="Proteomes" id="UP000231912">
    <property type="component" value="Unassembled WGS sequence"/>
</dbReference>
<dbReference type="InterPro" id="IPR003961">
    <property type="entry name" value="FN3_dom"/>
</dbReference>
<dbReference type="InterPro" id="IPR036116">
    <property type="entry name" value="FN3_sf"/>
</dbReference>
<evidence type="ECO:0000313" key="3">
    <source>
        <dbReference type="Proteomes" id="UP000231912"/>
    </source>
</evidence>